<dbReference type="InterPro" id="IPR041685">
    <property type="entry name" value="AAA_GajA/Old/RecF-like"/>
</dbReference>
<feature type="domain" description="Endonuclease GajA/Old nuclease/RecF-like AAA" evidence="2">
    <location>
        <begin position="4"/>
        <end position="76"/>
    </location>
</feature>
<dbReference type="SUPFAM" id="SSF52540">
    <property type="entry name" value="P-loop containing nucleoside triphosphate hydrolases"/>
    <property type="match status" value="1"/>
</dbReference>
<dbReference type="HOGENOM" id="CLU_1239093_0_0_5"/>
<dbReference type="Proteomes" id="UP000002531">
    <property type="component" value="Chromosome"/>
</dbReference>
<dbReference type="InterPro" id="IPR027417">
    <property type="entry name" value="P-loop_NTPase"/>
</dbReference>
<gene>
    <name evidence="3" type="ordered locus">Nwi_0863</name>
</gene>
<name>Q3SUB4_NITWN</name>
<evidence type="ECO:0000256" key="1">
    <source>
        <dbReference type="SAM" id="MobiDB-lite"/>
    </source>
</evidence>
<evidence type="ECO:0000313" key="4">
    <source>
        <dbReference type="Proteomes" id="UP000002531"/>
    </source>
</evidence>
<sequence length="223" mass="24317">MARIRIIDIRNFRCLKSFIWRPSGGINCLIGPGDAGKSSVLDAIDYCLGARRNLSFSDADFHGLDVSAPISISVTLGELDDGLKSMEVYGNYLRSFDAATGEIDDEPESGKETVLTLNLSVKSDLEPVWTLVSDRAEAQGQTRYLTWSDRNRLCPTRIGAFAENDLAWRRSSVLTKLSDEKAETSGAMAVAARQARAAFGDIAEQQLSARRPSPGHETGRTSS</sequence>
<dbReference type="eggNOG" id="COG0419">
    <property type="taxonomic scope" value="Bacteria"/>
</dbReference>
<protein>
    <recommendedName>
        <fullName evidence="2">Endonuclease GajA/Old nuclease/RecF-like AAA domain-containing protein</fullName>
    </recommendedName>
</protein>
<dbReference type="AlphaFoldDB" id="Q3SUB4"/>
<dbReference type="STRING" id="323098.Nwi_0863"/>
<dbReference type="KEGG" id="nwi:Nwi_0863"/>
<dbReference type="Pfam" id="PF13175">
    <property type="entry name" value="AAA_15"/>
    <property type="match status" value="1"/>
</dbReference>
<proteinExistence type="predicted"/>
<dbReference type="EMBL" id="CP000115">
    <property type="protein sequence ID" value="ABA04127.1"/>
    <property type="molecule type" value="Genomic_DNA"/>
</dbReference>
<evidence type="ECO:0000313" key="3">
    <source>
        <dbReference type="EMBL" id="ABA04127.1"/>
    </source>
</evidence>
<feature type="region of interest" description="Disordered" evidence="1">
    <location>
        <begin position="201"/>
        <end position="223"/>
    </location>
</feature>
<evidence type="ECO:0000259" key="2">
    <source>
        <dbReference type="Pfam" id="PF13175"/>
    </source>
</evidence>
<organism evidence="3 4">
    <name type="scientific">Nitrobacter winogradskyi (strain ATCC 25391 / DSM 10237 / CIP 104748 / NCIMB 11846 / Nb-255)</name>
    <dbReference type="NCBI Taxonomy" id="323098"/>
    <lineage>
        <taxon>Bacteria</taxon>
        <taxon>Pseudomonadati</taxon>
        <taxon>Pseudomonadota</taxon>
        <taxon>Alphaproteobacteria</taxon>
        <taxon>Hyphomicrobiales</taxon>
        <taxon>Nitrobacteraceae</taxon>
        <taxon>Nitrobacter</taxon>
    </lineage>
</organism>
<dbReference type="RefSeq" id="WP_011314172.1">
    <property type="nucleotide sequence ID" value="NC_007406.1"/>
</dbReference>
<keyword evidence="4" id="KW-1185">Reference proteome</keyword>
<accession>Q3SUB4</accession>
<dbReference type="Gene3D" id="3.40.50.300">
    <property type="entry name" value="P-loop containing nucleotide triphosphate hydrolases"/>
    <property type="match status" value="1"/>
</dbReference>
<dbReference type="OrthoDB" id="9816534at2"/>
<reference evidence="3 4" key="1">
    <citation type="journal article" date="2006" name="Appl. Environ. Microbiol.">
        <title>Genome sequence of the chemolithoautotrophic nitrite-oxidizing bacterium Nitrobacter winogradskyi Nb-255.</title>
        <authorList>
            <person name="Starkenburg S.R."/>
            <person name="Chain P.S."/>
            <person name="Sayavedra-Soto L.A."/>
            <person name="Hauser L."/>
            <person name="Land M.L."/>
            <person name="Larimer F.W."/>
            <person name="Malfatti S.A."/>
            <person name="Klotz M.G."/>
            <person name="Bottomley P.J."/>
            <person name="Arp D.J."/>
            <person name="Hickey W.J."/>
        </authorList>
    </citation>
    <scope>NUCLEOTIDE SEQUENCE [LARGE SCALE GENOMIC DNA]</scope>
    <source>
        <strain evidence="4">ATCC 25391 / DSM 10237 / CIP 104748 / NCIMB 11846 / Nb-255</strain>
    </source>
</reference>